<gene>
    <name evidence="3" type="ORF">E2986_11467</name>
</gene>
<dbReference type="SUPFAM" id="SSF51695">
    <property type="entry name" value="PLC-like phosphodiesterases"/>
    <property type="match status" value="1"/>
</dbReference>
<dbReference type="InterPro" id="IPR017946">
    <property type="entry name" value="PLC-like_Pdiesterase_TIM-brl"/>
</dbReference>
<keyword evidence="4" id="KW-1185">Reference proteome</keyword>
<dbReference type="InterPro" id="IPR051578">
    <property type="entry name" value="GDPD"/>
</dbReference>
<organism evidence="3 4">
    <name type="scientific">Frieseomelitta varia</name>
    <dbReference type="NCBI Taxonomy" id="561572"/>
    <lineage>
        <taxon>Eukaryota</taxon>
        <taxon>Metazoa</taxon>
        <taxon>Ecdysozoa</taxon>
        <taxon>Arthropoda</taxon>
        <taxon>Hexapoda</taxon>
        <taxon>Insecta</taxon>
        <taxon>Pterygota</taxon>
        <taxon>Neoptera</taxon>
        <taxon>Endopterygota</taxon>
        <taxon>Hymenoptera</taxon>
        <taxon>Apocrita</taxon>
        <taxon>Aculeata</taxon>
        <taxon>Apoidea</taxon>
        <taxon>Anthophila</taxon>
        <taxon>Apidae</taxon>
        <taxon>Frieseomelitta</taxon>
    </lineage>
</organism>
<dbReference type="PANTHER" id="PTHR22958">
    <property type="entry name" value="GLYCEROPHOSPHORYL DIESTER PHOSPHODIESTERASE"/>
    <property type="match status" value="1"/>
</dbReference>
<dbReference type="GO" id="GO:0046475">
    <property type="term" value="P:glycerophospholipid catabolic process"/>
    <property type="evidence" value="ECO:0007669"/>
    <property type="project" value="TreeGrafter"/>
</dbReference>
<dbReference type="Pfam" id="PF03009">
    <property type="entry name" value="GDPD"/>
    <property type="match status" value="1"/>
</dbReference>
<accession>A0A833SH95</accession>
<dbReference type="GO" id="GO:0047389">
    <property type="term" value="F:glycerophosphocholine phosphodiesterase activity"/>
    <property type="evidence" value="ECO:0007669"/>
    <property type="project" value="TreeGrafter"/>
</dbReference>
<evidence type="ECO:0000313" key="4">
    <source>
        <dbReference type="Proteomes" id="UP000655588"/>
    </source>
</evidence>
<dbReference type="Proteomes" id="UP000655588">
    <property type="component" value="Unassembled WGS sequence"/>
</dbReference>
<feature type="domain" description="GP-PDE" evidence="2">
    <location>
        <begin position="1"/>
        <end position="213"/>
    </location>
</feature>
<evidence type="ECO:0000256" key="1">
    <source>
        <dbReference type="ARBA" id="ARBA00022801"/>
    </source>
</evidence>
<dbReference type="EMBL" id="WNWW01000301">
    <property type="protein sequence ID" value="KAF3426678.1"/>
    <property type="molecule type" value="Genomic_DNA"/>
</dbReference>
<dbReference type="AlphaFoldDB" id="A0A833SH95"/>
<name>A0A833SH95_9HYME</name>
<dbReference type="PANTHER" id="PTHR22958:SF1">
    <property type="entry name" value="GLYCEROPHOSPHOCHOLINE PHOSPHODIESTERASE GPCPD1"/>
    <property type="match status" value="1"/>
</dbReference>
<proteinExistence type="predicted"/>
<reference evidence="3" key="1">
    <citation type="submission" date="2019-11" db="EMBL/GenBank/DDBJ databases">
        <title>The nuclear and mitochondrial genomes of Frieseomelitta varia - a highly eusocial stingless bee (Meliponini) with a permanently sterile worker caste.</title>
        <authorList>
            <person name="Freitas F.C.P."/>
            <person name="Lourenco A.P."/>
            <person name="Nunes F.M.F."/>
            <person name="Paschoal A.R."/>
            <person name="Abreu F.C.P."/>
            <person name="Barbin F.O."/>
            <person name="Bataglia L."/>
            <person name="Cardoso-Junior C.A.M."/>
            <person name="Cervoni M.S."/>
            <person name="Silva S.R."/>
            <person name="Dalarmi F."/>
            <person name="Del Lama M.A."/>
            <person name="Depintor T.S."/>
            <person name="Ferreira K.M."/>
            <person name="Goria P.S."/>
            <person name="Jaskot M.C."/>
            <person name="Lago D.C."/>
            <person name="Luna-Lucena D."/>
            <person name="Moda L.M."/>
            <person name="Nascimento L."/>
            <person name="Pedrino M."/>
            <person name="Rabico F.O."/>
            <person name="Sanches F.C."/>
            <person name="Santos D.E."/>
            <person name="Santos C.G."/>
            <person name="Vieira J."/>
            <person name="Lopes T.F."/>
            <person name="Barchuk A.R."/>
            <person name="Hartfelder K."/>
            <person name="Simoes Z.L.P."/>
            <person name="Bitondi M.M.G."/>
            <person name="Pinheiro D.G."/>
        </authorList>
    </citation>
    <scope>NUCLEOTIDE SEQUENCE</scope>
    <source>
        <strain evidence="3">USP_RPSP 00005682</strain>
        <tissue evidence="3">Whole individual</tissue>
    </source>
</reference>
<keyword evidence="1" id="KW-0378">Hydrolase</keyword>
<evidence type="ECO:0000313" key="3">
    <source>
        <dbReference type="EMBL" id="KAF3426678.1"/>
    </source>
</evidence>
<dbReference type="Gene3D" id="3.20.20.190">
    <property type="entry name" value="Phosphatidylinositol (PI) phosphodiesterase"/>
    <property type="match status" value="1"/>
</dbReference>
<sequence>MYKNNTLSQHVYHVAEGREKNPKFFDEDLEDHQPFPTLQTVLQELEQHVGCNIEIKWTMQLKDGTFELNHPFDLNLYLDIILKVVLEYGGDRKIVFSSFNPDICAMIRLKQNKYPVVFLTQGITSKYPTYHDPRCQTVPMAVRHALAADILGINVHTEDILRDPSQVKFVKDAGLIIFCWGDDNNDKDTIKHLKKLGLHAVIYDKIDEYNAKEVKESIFLVDARENQKALIALAHQNCPSQPQINNSLNTEKDYYMDVDNSQNMITTTSTATSLASFGKNNVGDDNIYPVSTVKLPSTCDHQESQEISEMTKDFSVCAQSFGHSAKAKSISDIGLNTSDFPTSPRIRKIGSP</sequence>
<dbReference type="PROSITE" id="PS51704">
    <property type="entry name" value="GP_PDE"/>
    <property type="match status" value="1"/>
</dbReference>
<evidence type="ECO:0000259" key="2">
    <source>
        <dbReference type="PROSITE" id="PS51704"/>
    </source>
</evidence>
<dbReference type="InterPro" id="IPR030395">
    <property type="entry name" value="GP_PDE_dom"/>
</dbReference>
<protein>
    <recommendedName>
        <fullName evidence="2">GP-PDE domain-containing protein</fullName>
    </recommendedName>
</protein>
<comment type="caution">
    <text evidence="3">The sequence shown here is derived from an EMBL/GenBank/DDBJ whole genome shotgun (WGS) entry which is preliminary data.</text>
</comment>